<dbReference type="STRING" id="1754190.A0A1Y1ZH97"/>
<dbReference type="CDD" id="cd00038">
    <property type="entry name" value="CAP_ED"/>
    <property type="match status" value="1"/>
</dbReference>
<dbReference type="PROSITE" id="PS50042">
    <property type="entry name" value="CNMP_BINDING_3"/>
    <property type="match status" value="1"/>
</dbReference>
<dbReference type="OrthoDB" id="10612527at2759"/>
<name>A0A1Y1ZH97_9FUNG</name>
<dbReference type="AlphaFoldDB" id="A0A1Y1ZH97"/>
<proteinExistence type="predicted"/>
<dbReference type="InterPro" id="IPR000595">
    <property type="entry name" value="cNMP-bd_dom"/>
</dbReference>
<evidence type="ECO:0000313" key="3">
    <source>
        <dbReference type="Proteomes" id="UP000193920"/>
    </source>
</evidence>
<dbReference type="InterPro" id="IPR018490">
    <property type="entry name" value="cNMP-bd_dom_sf"/>
</dbReference>
<dbReference type="Pfam" id="PF00027">
    <property type="entry name" value="cNMP_binding"/>
    <property type="match status" value="1"/>
</dbReference>
<dbReference type="Proteomes" id="UP000193920">
    <property type="component" value="Unassembled WGS sequence"/>
</dbReference>
<reference evidence="2 3" key="1">
    <citation type="submission" date="2016-08" db="EMBL/GenBank/DDBJ databases">
        <title>A Parts List for Fungal Cellulosomes Revealed by Comparative Genomics.</title>
        <authorList>
            <consortium name="DOE Joint Genome Institute"/>
            <person name="Haitjema C.H."/>
            <person name="Gilmore S.P."/>
            <person name="Henske J.K."/>
            <person name="Solomon K.V."/>
            <person name="De Groot R."/>
            <person name="Kuo A."/>
            <person name="Mondo S.J."/>
            <person name="Salamov A.A."/>
            <person name="Labutti K."/>
            <person name="Zhao Z."/>
            <person name="Chiniquy J."/>
            <person name="Barry K."/>
            <person name="Brewer H.M."/>
            <person name="Purvine S.O."/>
            <person name="Wright A.T."/>
            <person name="Boxma B."/>
            <person name="Van Alen T."/>
            <person name="Hackstein J.H."/>
            <person name="Baker S.E."/>
            <person name="Grigoriev I.V."/>
            <person name="O'Malley M.A."/>
        </authorList>
    </citation>
    <scope>NUCLEOTIDE SEQUENCE [LARGE SCALE GENOMIC DNA]</scope>
    <source>
        <strain evidence="2 3">G1</strain>
    </source>
</reference>
<gene>
    <name evidence="2" type="ORF">LY90DRAFT_518843</name>
</gene>
<evidence type="ECO:0000259" key="1">
    <source>
        <dbReference type="PROSITE" id="PS50042"/>
    </source>
</evidence>
<keyword evidence="3" id="KW-1185">Reference proteome</keyword>
<dbReference type="EMBL" id="MCOG01000405">
    <property type="protein sequence ID" value="ORY09623.1"/>
    <property type="molecule type" value="Genomic_DNA"/>
</dbReference>
<feature type="non-terminal residue" evidence="2">
    <location>
        <position position="303"/>
    </location>
</feature>
<evidence type="ECO:0000313" key="2">
    <source>
        <dbReference type="EMBL" id="ORY09623.1"/>
    </source>
</evidence>
<dbReference type="Gene3D" id="2.60.120.10">
    <property type="entry name" value="Jelly Rolls"/>
    <property type="match status" value="1"/>
</dbReference>
<comment type="caution">
    <text evidence="2">The sequence shown here is derived from an EMBL/GenBank/DDBJ whole genome shotgun (WGS) entry which is preliminary data.</text>
</comment>
<accession>A0A1Y1ZH97</accession>
<sequence length="303" mass="35011">MDPVAENNSSSSNNHSNKDILHCLSNISIKSPYGYDPIKEDFDICPLSDIVNSTEFSTFSSSALNNKNGKCLVDINKLNDISKKIEIYRSHQKKLVGTLNNIVNEYNTLNKHFKKIQKEFDNFLKYPNENEELDLECNDGKFSVHDTKENNELCNLNKSSSLLIKELSKTLYMNSFPDYLIPLFNEKFEKIIIEEGNSIIKENENDHCLYYLISGEAYVYDFFENKIANIHTDHWFGVFSILGEKRTATIKATLDCKLYKISVDDLIEIFNKDETVKKQFESVKANFDDVYKSFKTCKNENSI</sequence>
<dbReference type="SUPFAM" id="SSF51206">
    <property type="entry name" value="cAMP-binding domain-like"/>
    <property type="match status" value="1"/>
</dbReference>
<feature type="domain" description="Cyclic nucleotide-binding" evidence="1">
    <location>
        <begin position="171"/>
        <end position="279"/>
    </location>
</feature>
<organism evidence="2 3">
    <name type="scientific">Neocallimastix californiae</name>
    <dbReference type="NCBI Taxonomy" id="1754190"/>
    <lineage>
        <taxon>Eukaryota</taxon>
        <taxon>Fungi</taxon>
        <taxon>Fungi incertae sedis</taxon>
        <taxon>Chytridiomycota</taxon>
        <taxon>Chytridiomycota incertae sedis</taxon>
        <taxon>Neocallimastigomycetes</taxon>
        <taxon>Neocallimastigales</taxon>
        <taxon>Neocallimastigaceae</taxon>
        <taxon>Neocallimastix</taxon>
    </lineage>
</organism>
<protein>
    <recommendedName>
        <fullName evidence="1">Cyclic nucleotide-binding domain-containing protein</fullName>
    </recommendedName>
</protein>
<dbReference type="InterPro" id="IPR014710">
    <property type="entry name" value="RmlC-like_jellyroll"/>
</dbReference>